<keyword evidence="2 4" id="KW-0560">Oxidoreductase</keyword>
<dbReference type="AlphaFoldDB" id="A0A2W1JBL6"/>
<keyword evidence="5" id="KW-1185">Reference proteome</keyword>
<dbReference type="CDD" id="cd05233">
    <property type="entry name" value="SDR_c"/>
    <property type="match status" value="1"/>
</dbReference>
<dbReference type="PIRSF" id="PIRSF000126">
    <property type="entry name" value="11-beta-HSD1"/>
    <property type="match status" value="1"/>
</dbReference>
<dbReference type="InterPro" id="IPR002347">
    <property type="entry name" value="SDR_fam"/>
</dbReference>
<dbReference type="EC" id="1.1.1.325" evidence="4"/>
<evidence type="ECO:0000313" key="4">
    <source>
        <dbReference type="EMBL" id="PZD71286.1"/>
    </source>
</evidence>
<dbReference type="Gene3D" id="3.40.50.720">
    <property type="entry name" value="NAD(P)-binding Rossmann-like Domain"/>
    <property type="match status" value="1"/>
</dbReference>
<name>A0A2W1JBL6_9CYAN</name>
<dbReference type="GO" id="GO:0016020">
    <property type="term" value="C:membrane"/>
    <property type="evidence" value="ECO:0007669"/>
    <property type="project" value="TreeGrafter"/>
</dbReference>
<dbReference type="PRINTS" id="PR00080">
    <property type="entry name" value="SDRFAMILY"/>
</dbReference>
<dbReference type="FunFam" id="3.40.50.720:FF:000047">
    <property type="entry name" value="NADP-dependent L-serine/L-allo-threonine dehydrogenase"/>
    <property type="match status" value="1"/>
</dbReference>
<dbReference type="RefSeq" id="WP_110988214.1">
    <property type="nucleotide sequence ID" value="NZ_CAWNWM010000019.1"/>
</dbReference>
<dbReference type="PANTHER" id="PTHR44196">
    <property type="entry name" value="DEHYDROGENASE/REDUCTASE SDR FAMILY MEMBER 7B"/>
    <property type="match status" value="1"/>
</dbReference>
<dbReference type="InterPro" id="IPR036291">
    <property type="entry name" value="NAD(P)-bd_dom_sf"/>
</dbReference>
<comment type="similarity">
    <text evidence="1 3">Belongs to the short-chain dehydrogenases/reductases (SDR) family.</text>
</comment>
<protein>
    <submittedName>
        <fullName evidence="4">Sepiapterin reductase</fullName>
        <ecNumber evidence="4">1.1.1.325</ecNumber>
    </submittedName>
</protein>
<evidence type="ECO:0000313" key="5">
    <source>
        <dbReference type="Proteomes" id="UP000248857"/>
    </source>
</evidence>
<dbReference type="EMBL" id="PQWO01000019">
    <property type="protein sequence ID" value="PZD71286.1"/>
    <property type="molecule type" value="Genomic_DNA"/>
</dbReference>
<dbReference type="GO" id="GO:0016616">
    <property type="term" value="F:oxidoreductase activity, acting on the CH-OH group of donors, NAD or NADP as acceptor"/>
    <property type="evidence" value="ECO:0007669"/>
    <property type="project" value="UniProtKB-ARBA"/>
</dbReference>
<dbReference type="Proteomes" id="UP000248857">
    <property type="component" value="Unassembled WGS sequence"/>
</dbReference>
<gene>
    <name evidence="4" type="ORF">C1752_07272</name>
</gene>
<reference evidence="4 5" key="1">
    <citation type="journal article" date="2018" name="Sci. Rep.">
        <title>A novel species of the marine cyanobacterium Acaryochloris with a unique pigment content and lifestyle.</title>
        <authorList>
            <person name="Partensky F."/>
            <person name="Six C."/>
            <person name="Ratin M."/>
            <person name="Garczarek L."/>
            <person name="Vaulot D."/>
            <person name="Probert I."/>
            <person name="Calteau A."/>
            <person name="Gourvil P."/>
            <person name="Marie D."/>
            <person name="Grebert T."/>
            <person name="Bouchier C."/>
            <person name="Le Panse S."/>
            <person name="Gachenot M."/>
            <person name="Rodriguez F."/>
            <person name="Garrido J.L."/>
        </authorList>
    </citation>
    <scope>NUCLEOTIDE SEQUENCE [LARGE SCALE GENOMIC DNA]</scope>
    <source>
        <strain evidence="4 5">RCC1774</strain>
    </source>
</reference>
<evidence type="ECO:0000256" key="3">
    <source>
        <dbReference type="RuleBase" id="RU000363"/>
    </source>
</evidence>
<evidence type="ECO:0000256" key="1">
    <source>
        <dbReference type="ARBA" id="ARBA00006484"/>
    </source>
</evidence>
<dbReference type="Pfam" id="PF00106">
    <property type="entry name" value="adh_short"/>
    <property type="match status" value="1"/>
</dbReference>
<proteinExistence type="inferred from homology"/>
<evidence type="ECO:0000256" key="2">
    <source>
        <dbReference type="ARBA" id="ARBA00023002"/>
    </source>
</evidence>
<dbReference type="PANTHER" id="PTHR44196:SF1">
    <property type="entry name" value="DEHYDROGENASE_REDUCTASE SDR FAMILY MEMBER 7B"/>
    <property type="match status" value="1"/>
</dbReference>
<organism evidence="4 5">
    <name type="scientific">Acaryochloris thomasi RCC1774</name>
    <dbReference type="NCBI Taxonomy" id="1764569"/>
    <lineage>
        <taxon>Bacteria</taxon>
        <taxon>Bacillati</taxon>
        <taxon>Cyanobacteriota</taxon>
        <taxon>Cyanophyceae</taxon>
        <taxon>Acaryochloridales</taxon>
        <taxon>Acaryochloridaceae</taxon>
        <taxon>Acaryochloris</taxon>
        <taxon>Acaryochloris thomasi</taxon>
    </lineage>
</organism>
<dbReference type="PRINTS" id="PR00081">
    <property type="entry name" value="GDHRDH"/>
</dbReference>
<dbReference type="OrthoDB" id="9775296at2"/>
<dbReference type="InterPro" id="IPR020904">
    <property type="entry name" value="Sc_DH/Rdtase_CS"/>
</dbReference>
<sequence length="237" mass="25013">MTSQNQQRVLITGASSGIGRATALAFAKTGANLALVSRSNDALTTLAQEAQSLGVEAKAYCIDLACIEQVAEKITEVGAVDVLVNNAGIGYTAELSETPLSEWQSVLDLNLTSPLQCIQAVLPSMRAKGRGSIVNVVSIGGRQVFSQWGAYCTSKFGLMALTKTLALEERSHGIRVMAICPGAVNTSLWDSPDVDADFERSAMLSSEDVAQAIVSAVQLPQHAVIEELVLMPNVGTF</sequence>
<dbReference type="NCBIfam" id="NF005672">
    <property type="entry name" value="PRK07454.1"/>
    <property type="match status" value="1"/>
</dbReference>
<dbReference type="SUPFAM" id="SSF51735">
    <property type="entry name" value="NAD(P)-binding Rossmann-fold domains"/>
    <property type="match status" value="1"/>
</dbReference>
<comment type="caution">
    <text evidence="4">The sequence shown here is derived from an EMBL/GenBank/DDBJ whole genome shotgun (WGS) entry which is preliminary data.</text>
</comment>
<accession>A0A2W1JBL6</accession>
<dbReference type="PROSITE" id="PS00061">
    <property type="entry name" value="ADH_SHORT"/>
    <property type="match status" value="1"/>
</dbReference>